<dbReference type="AlphaFoldDB" id="H8GEN5"/>
<dbReference type="InterPro" id="IPR016035">
    <property type="entry name" value="Acyl_Trfase/lysoPLipase"/>
</dbReference>
<gene>
    <name evidence="6" type="ORF">SacazDRAFT_02068</name>
</gene>
<evidence type="ECO:0000256" key="2">
    <source>
        <dbReference type="ARBA" id="ARBA00022679"/>
    </source>
</evidence>
<evidence type="ECO:0000259" key="5">
    <source>
        <dbReference type="Pfam" id="PF21124"/>
    </source>
</evidence>
<dbReference type="Proteomes" id="UP000004705">
    <property type="component" value="Chromosome"/>
</dbReference>
<dbReference type="GO" id="GO:0006633">
    <property type="term" value="P:fatty acid biosynthetic process"/>
    <property type="evidence" value="ECO:0007669"/>
    <property type="project" value="TreeGrafter"/>
</dbReference>
<evidence type="ECO:0000256" key="4">
    <source>
        <dbReference type="ARBA" id="ARBA00048462"/>
    </source>
</evidence>
<dbReference type="GO" id="GO:0005829">
    <property type="term" value="C:cytosol"/>
    <property type="evidence" value="ECO:0007669"/>
    <property type="project" value="TreeGrafter"/>
</dbReference>
<evidence type="ECO:0000256" key="1">
    <source>
        <dbReference type="ARBA" id="ARBA00013258"/>
    </source>
</evidence>
<dbReference type="SUPFAM" id="SSF52151">
    <property type="entry name" value="FabD/lysophospholipase-like"/>
    <property type="match status" value="1"/>
</dbReference>
<evidence type="ECO:0000256" key="3">
    <source>
        <dbReference type="ARBA" id="ARBA00023315"/>
    </source>
</evidence>
<dbReference type="HOGENOM" id="CLU_844463_0_0_11"/>
<dbReference type="RefSeq" id="WP_005441182.1">
    <property type="nucleotide sequence ID" value="NZ_CM001466.1"/>
</dbReference>
<dbReference type="InterPro" id="IPR001227">
    <property type="entry name" value="Ac_transferase_dom_sf"/>
</dbReference>
<name>H8GEN5_9PSEU</name>
<dbReference type="Pfam" id="PF21124">
    <property type="entry name" value="VinK_C"/>
    <property type="match status" value="1"/>
</dbReference>
<keyword evidence="7" id="KW-1185">Reference proteome</keyword>
<dbReference type="PANTHER" id="PTHR42681:SF1">
    <property type="entry name" value="MALONYL-COA-ACYL CARRIER PROTEIN TRANSACYLASE, MITOCHONDRIAL"/>
    <property type="match status" value="1"/>
</dbReference>
<proteinExistence type="predicted"/>
<reference evidence="6 7" key="1">
    <citation type="journal article" date="2012" name="Stand. Genomic Sci.">
        <title>Genome sequence of the soil bacterium Saccharomonospora azurea type strain (NA-128(T)).</title>
        <authorList>
            <person name="Klenk H.P."/>
            <person name="Held B."/>
            <person name="Lucas S."/>
            <person name="Lapidus A."/>
            <person name="Copeland A."/>
            <person name="Hammon N."/>
            <person name="Pitluck S."/>
            <person name="Goodwin L.A."/>
            <person name="Han C."/>
            <person name="Tapia R."/>
            <person name="Brambilla E.M."/>
            <person name="Potter G."/>
            <person name="Land M."/>
            <person name="Ivanova N."/>
            <person name="Rohde M."/>
            <person name="Goker M."/>
            <person name="Detter J.C."/>
            <person name="Kyrpides N.C."/>
            <person name="Woyke T."/>
        </authorList>
    </citation>
    <scope>NUCLEOTIDE SEQUENCE [LARGE SCALE GENOMIC DNA]</scope>
    <source>
        <strain evidence="6 7">NA-128</strain>
    </source>
</reference>
<keyword evidence="3" id="KW-0012">Acyltransferase</keyword>
<dbReference type="Gene3D" id="3.40.366.10">
    <property type="entry name" value="Malonyl-Coenzyme A Acyl Carrier Protein, domain 2"/>
    <property type="match status" value="2"/>
</dbReference>
<dbReference type="InterPro" id="IPR050858">
    <property type="entry name" value="Mal-CoA-ACP_Trans/PKS_FabD"/>
</dbReference>
<dbReference type="PANTHER" id="PTHR42681">
    <property type="entry name" value="MALONYL-COA-ACYL CARRIER PROTEIN TRANSACYLASE, MITOCHONDRIAL"/>
    <property type="match status" value="1"/>
</dbReference>
<organism evidence="6 7">
    <name type="scientific">Saccharomonospora azurea NA-128</name>
    <dbReference type="NCBI Taxonomy" id="882081"/>
    <lineage>
        <taxon>Bacteria</taxon>
        <taxon>Bacillati</taxon>
        <taxon>Actinomycetota</taxon>
        <taxon>Actinomycetes</taxon>
        <taxon>Pseudonocardiales</taxon>
        <taxon>Pseudonocardiaceae</taxon>
        <taxon>Saccharomonospora</taxon>
    </lineage>
</organism>
<accession>H8GEN5</accession>
<keyword evidence="2" id="KW-0808">Transferase</keyword>
<feature type="domain" description="Malonyl-CoA-[acyl-carrier-protein] transacylase small" evidence="5">
    <location>
        <begin position="152"/>
        <end position="212"/>
    </location>
</feature>
<sequence length="324" mass="35096">MAGTNPVVDPVHVVSENGGDASAFFFPGLDAFTLAEIGKFFVLSPHARERLAVADDVLGRSVTRALRDSDDYASPVARVASLVNALALADWARQELGVEPRYCLGMSFGEQIAATYAGCLSLETAVSVIARIGECELEYFRSEHRELVTQVVTRLPAKRRDDILADLAARDVFHEVSGRVDEGHYLITLPREHLADFTATVSSAGGYALQTMDPPAHCAVFAPLSERVAKEVLADVEFADPAVPIVSDEDGSVVTTGAGVRDMVASGFVRPLNWLSTAPALAGLGVRRLYVVGLDRMWHRLSVTKSNFDVTPVNQARVLRYRRG</sequence>
<dbReference type="EC" id="2.3.1.39" evidence="1"/>
<dbReference type="EMBL" id="CM001466">
    <property type="protein sequence ID" value="EHY88980.1"/>
    <property type="molecule type" value="Genomic_DNA"/>
</dbReference>
<dbReference type="InterPro" id="IPR049416">
    <property type="entry name" value="VinK-like_small"/>
</dbReference>
<dbReference type="GO" id="GO:0004314">
    <property type="term" value="F:[acyl-carrier-protein] S-malonyltransferase activity"/>
    <property type="evidence" value="ECO:0007669"/>
    <property type="project" value="UniProtKB-EC"/>
</dbReference>
<protein>
    <recommendedName>
        <fullName evidence="1">[acyl-carrier-protein] S-malonyltransferase</fullName>
        <ecNumber evidence="1">2.3.1.39</ecNumber>
    </recommendedName>
</protein>
<evidence type="ECO:0000313" key="7">
    <source>
        <dbReference type="Proteomes" id="UP000004705"/>
    </source>
</evidence>
<comment type="catalytic activity">
    <reaction evidence="4">
        <text>holo-[ACP] + malonyl-CoA = malonyl-[ACP] + CoA</text>
        <dbReference type="Rhea" id="RHEA:41792"/>
        <dbReference type="Rhea" id="RHEA-COMP:9623"/>
        <dbReference type="Rhea" id="RHEA-COMP:9685"/>
        <dbReference type="ChEBI" id="CHEBI:57287"/>
        <dbReference type="ChEBI" id="CHEBI:57384"/>
        <dbReference type="ChEBI" id="CHEBI:64479"/>
        <dbReference type="ChEBI" id="CHEBI:78449"/>
        <dbReference type="EC" id="2.3.1.39"/>
    </reaction>
</comment>
<evidence type="ECO:0000313" key="6">
    <source>
        <dbReference type="EMBL" id="EHY88980.1"/>
    </source>
</evidence>